<protein>
    <submittedName>
        <fullName evidence="1">Uncharacterized protein</fullName>
    </submittedName>
</protein>
<reference evidence="1 2" key="1">
    <citation type="submission" date="2020-06" db="EMBL/GenBank/DDBJ databases">
        <authorList>
            <person name="Li R."/>
            <person name="Bekaert M."/>
        </authorList>
    </citation>
    <scope>NUCLEOTIDE SEQUENCE [LARGE SCALE GENOMIC DNA]</scope>
    <source>
        <strain evidence="2">wild</strain>
    </source>
</reference>
<dbReference type="AlphaFoldDB" id="A0A6J8ENP3"/>
<dbReference type="EMBL" id="CACVKT020009538">
    <property type="protein sequence ID" value="CAC5422279.1"/>
    <property type="molecule type" value="Genomic_DNA"/>
</dbReference>
<name>A0A6J8ENP3_MYTCO</name>
<organism evidence="1 2">
    <name type="scientific">Mytilus coruscus</name>
    <name type="common">Sea mussel</name>
    <dbReference type="NCBI Taxonomy" id="42192"/>
    <lineage>
        <taxon>Eukaryota</taxon>
        <taxon>Metazoa</taxon>
        <taxon>Spiralia</taxon>
        <taxon>Lophotrochozoa</taxon>
        <taxon>Mollusca</taxon>
        <taxon>Bivalvia</taxon>
        <taxon>Autobranchia</taxon>
        <taxon>Pteriomorphia</taxon>
        <taxon>Mytilida</taxon>
        <taxon>Mytiloidea</taxon>
        <taxon>Mytilidae</taxon>
        <taxon>Mytilinae</taxon>
        <taxon>Mytilus</taxon>
    </lineage>
</organism>
<evidence type="ECO:0000313" key="1">
    <source>
        <dbReference type="EMBL" id="CAC5422279.1"/>
    </source>
</evidence>
<dbReference type="Proteomes" id="UP000507470">
    <property type="component" value="Unassembled WGS sequence"/>
</dbReference>
<keyword evidence="2" id="KW-1185">Reference proteome</keyword>
<accession>A0A6J8ENP3</accession>
<gene>
    <name evidence="1" type="ORF">MCOR_54336</name>
</gene>
<evidence type="ECO:0000313" key="2">
    <source>
        <dbReference type="Proteomes" id="UP000507470"/>
    </source>
</evidence>
<proteinExistence type="predicted"/>
<sequence length="227" mass="24666">MDSRVKQSEKRIDQIFNDKQGLKASLLSLPSAKGYVQGPSALHGTVSGVLPHPLLKSVLEGAGTEQGSQDVTTPSTATYTPFYVGKPYAAQDKYSSGTPSKTEPAAISESHAVPFVQNRTAIYSNTIPIESMIRQPPSAFMTPVLTAVASAPGSFSSGTMAGRHRSKINQLICQEGVSESKRNEATVLRHIPLLLESFQDANMKVFTGREFLTWEAFIYQFERIAGR</sequence>
<dbReference type="OrthoDB" id="6193194at2759"/>